<dbReference type="GO" id="GO:0044877">
    <property type="term" value="F:protein-containing complex binding"/>
    <property type="evidence" value="ECO:0007669"/>
    <property type="project" value="TreeGrafter"/>
</dbReference>
<organism evidence="10">
    <name type="scientific">Caldithrix abyssi</name>
    <dbReference type="NCBI Taxonomy" id="187145"/>
    <lineage>
        <taxon>Bacteria</taxon>
        <taxon>Pseudomonadati</taxon>
        <taxon>Calditrichota</taxon>
        <taxon>Calditrichia</taxon>
        <taxon>Calditrichales</taxon>
        <taxon>Calditrichaceae</taxon>
        <taxon>Caldithrix</taxon>
    </lineage>
</organism>
<comment type="caution">
    <text evidence="10">The sequence shown here is derived from an EMBL/GenBank/DDBJ whole genome shotgun (WGS) entry which is preliminary data.</text>
</comment>
<comment type="subcellular location">
    <subcellularLocation>
        <location evidence="1">Membrane</location>
        <topology evidence="1">Multi-pass membrane protein</topology>
    </subcellularLocation>
</comment>
<protein>
    <submittedName>
        <fullName evidence="10">Cyclic nucleotide-binding domain-containing protein</fullName>
    </submittedName>
</protein>
<dbReference type="InterPro" id="IPR018488">
    <property type="entry name" value="cNMP-bd_CS"/>
</dbReference>
<sequence length="174" mass="19995">MFEDSVWANIFRKKEGEKVDILTVLKHIPLFQDLSKKELRQLERILHQRTYKQGEVVFNEGEPGVGMYIIEDGEVQITIGKDRRVLAVLSKGDFFGEMALLLEAPRTASAIASKASILYGFFQPDLFSILETYPRTGNKILLRLSQMIAERLRRSNIENRELREKLQALEAKGK</sequence>
<evidence type="ECO:0000256" key="8">
    <source>
        <dbReference type="ARBA" id="ARBA00023303"/>
    </source>
</evidence>
<dbReference type="InterPro" id="IPR018490">
    <property type="entry name" value="cNMP-bd_dom_sf"/>
</dbReference>
<accession>A0A7V5LHY8</accession>
<evidence type="ECO:0000259" key="9">
    <source>
        <dbReference type="PROSITE" id="PS50042"/>
    </source>
</evidence>
<dbReference type="Gene3D" id="2.60.120.10">
    <property type="entry name" value="Jelly Rolls"/>
    <property type="match status" value="1"/>
</dbReference>
<dbReference type="PROSITE" id="PS50042">
    <property type="entry name" value="CNMP_BINDING_3"/>
    <property type="match status" value="1"/>
</dbReference>
<keyword evidence="5" id="KW-0406">Ion transport</keyword>
<dbReference type="GO" id="GO:0005221">
    <property type="term" value="F:intracellularly cyclic nucleotide-activated monoatomic cation channel activity"/>
    <property type="evidence" value="ECO:0007669"/>
    <property type="project" value="InterPro"/>
</dbReference>
<dbReference type="AlphaFoldDB" id="A0A7V5LHY8"/>
<keyword evidence="4" id="KW-1133">Transmembrane helix</keyword>
<evidence type="ECO:0000256" key="5">
    <source>
        <dbReference type="ARBA" id="ARBA00023065"/>
    </source>
</evidence>
<dbReference type="GO" id="GO:0016020">
    <property type="term" value="C:membrane"/>
    <property type="evidence" value="ECO:0007669"/>
    <property type="project" value="UniProtKB-SubCell"/>
</dbReference>
<dbReference type="PROSITE" id="PS00889">
    <property type="entry name" value="CNMP_BINDING_2"/>
    <property type="match status" value="1"/>
</dbReference>
<evidence type="ECO:0000256" key="2">
    <source>
        <dbReference type="ARBA" id="ARBA00022448"/>
    </source>
</evidence>
<evidence type="ECO:0000313" key="10">
    <source>
        <dbReference type="EMBL" id="HHE54458.1"/>
    </source>
</evidence>
<dbReference type="Proteomes" id="UP000886111">
    <property type="component" value="Unassembled WGS sequence"/>
</dbReference>
<dbReference type="PANTHER" id="PTHR45638">
    <property type="entry name" value="CYCLIC NUCLEOTIDE-GATED CATION CHANNEL SUBUNIT A"/>
    <property type="match status" value="1"/>
</dbReference>
<dbReference type="Pfam" id="PF00027">
    <property type="entry name" value="cNMP_binding"/>
    <property type="match status" value="1"/>
</dbReference>
<reference evidence="10" key="1">
    <citation type="journal article" date="2020" name="mSystems">
        <title>Genome- and Community-Level Interaction Insights into Carbon Utilization and Element Cycling Functions of Hydrothermarchaeota in Hydrothermal Sediment.</title>
        <authorList>
            <person name="Zhou Z."/>
            <person name="Liu Y."/>
            <person name="Xu W."/>
            <person name="Pan J."/>
            <person name="Luo Z.H."/>
            <person name="Li M."/>
        </authorList>
    </citation>
    <scope>NUCLEOTIDE SEQUENCE [LARGE SCALE GENOMIC DNA]</scope>
    <source>
        <strain evidence="10">HyVt-76</strain>
    </source>
</reference>
<name>A0A7V5LHY8_CALAY</name>
<evidence type="ECO:0000256" key="3">
    <source>
        <dbReference type="ARBA" id="ARBA00022692"/>
    </source>
</evidence>
<feature type="domain" description="Cyclic nucleotide-binding" evidence="9">
    <location>
        <begin position="30"/>
        <end position="112"/>
    </location>
</feature>
<evidence type="ECO:0000256" key="7">
    <source>
        <dbReference type="ARBA" id="ARBA00023286"/>
    </source>
</evidence>
<dbReference type="InterPro" id="IPR014710">
    <property type="entry name" value="RmlC-like_jellyroll"/>
</dbReference>
<keyword evidence="3" id="KW-0812">Transmembrane</keyword>
<dbReference type="SMART" id="SM00100">
    <property type="entry name" value="cNMP"/>
    <property type="match status" value="1"/>
</dbReference>
<dbReference type="PANTHER" id="PTHR45638:SF11">
    <property type="entry name" value="CYCLIC NUCLEOTIDE-GATED CATION CHANNEL SUBUNIT A"/>
    <property type="match status" value="1"/>
</dbReference>
<keyword evidence="7" id="KW-1071">Ligand-gated ion channel</keyword>
<keyword evidence="2" id="KW-0813">Transport</keyword>
<keyword evidence="8" id="KW-0407">Ion channel</keyword>
<dbReference type="InterPro" id="IPR000595">
    <property type="entry name" value="cNMP-bd_dom"/>
</dbReference>
<proteinExistence type="predicted"/>
<evidence type="ECO:0000256" key="4">
    <source>
        <dbReference type="ARBA" id="ARBA00022989"/>
    </source>
</evidence>
<gene>
    <name evidence="10" type="ORF">ENL21_01660</name>
</gene>
<dbReference type="SUPFAM" id="SSF51206">
    <property type="entry name" value="cAMP-binding domain-like"/>
    <property type="match status" value="1"/>
</dbReference>
<keyword evidence="6" id="KW-0472">Membrane</keyword>
<evidence type="ECO:0000256" key="6">
    <source>
        <dbReference type="ARBA" id="ARBA00023136"/>
    </source>
</evidence>
<dbReference type="EMBL" id="DRTD01000122">
    <property type="protein sequence ID" value="HHE54458.1"/>
    <property type="molecule type" value="Genomic_DNA"/>
</dbReference>
<dbReference type="CDD" id="cd00038">
    <property type="entry name" value="CAP_ED"/>
    <property type="match status" value="1"/>
</dbReference>
<dbReference type="PRINTS" id="PR00103">
    <property type="entry name" value="CAMPKINASE"/>
</dbReference>
<evidence type="ECO:0000256" key="1">
    <source>
        <dbReference type="ARBA" id="ARBA00004141"/>
    </source>
</evidence>
<dbReference type="InterPro" id="IPR050866">
    <property type="entry name" value="CNG_cation_channel"/>
</dbReference>